<gene>
    <name evidence="1" type="primary">m356R</name>
    <name evidence="1" type="ORF">MT325_m356R</name>
</gene>
<accession>A7IU86</accession>
<organism evidence="1 2">
    <name type="scientific">Paramecium bursaria Chlorella virus MT325</name>
    <name type="common">PBCV-MT325</name>
    <dbReference type="NCBI Taxonomy" id="346932"/>
    <lineage>
        <taxon>Viruses</taxon>
        <taxon>Varidnaviria</taxon>
        <taxon>Bamfordvirae</taxon>
        <taxon>Nucleocytoviricota</taxon>
        <taxon>Megaviricetes</taxon>
        <taxon>Algavirales</taxon>
        <taxon>Phycodnaviridae</taxon>
        <taxon>Chlorovirus</taxon>
        <taxon>Chlorovirus conductrix</taxon>
        <taxon>Paramecium bursaria Chlorella virus A1</taxon>
    </lineage>
</organism>
<name>A7IU86_PBCVM</name>
<evidence type="ECO:0000313" key="1">
    <source>
        <dbReference type="EMBL" id="ABT13910.1"/>
    </source>
</evidence>
<dbReference type="Proteomes" id="UP000246715">
    <property type="component" value="Segment"/>
</dbReference>
<sequence>MLVRISTTLSTGRLAMRATSRRLLTMVLLTMARSMVLTSSTLPTRCERKTQMLSLGLTACCQSSLPMC</sequence>
<evidence type="ECO:0000313" key="2">
    <source>
        <dbReference type="Proteomes" id="UP000246715"/>
    </source>
</evidence>
<reference evidence="1 2" key="1">
    <citation type="journal article" date="2007" name="Virology">
        <title>Sequence and annotation of the 314-kb MT325 and the 321-kb FR483 viruses that infect Chlorella Pbi.</title>
        <authorList>
            <person name="Fitzgerald L.A."/>
            <person name="Graves M.V."/>
            <person name="Li X."/>
            <person name="Feldblyum T."/>
            <person name="Hartigan J."/>
            <person name="Van Etten J.L."/>
        </authorList>
    </citation>
    <scope>NUCLEOTIDE SEQUENCE [LARGE SCALE GENOMIC DNA]</scope>
    <source>
        <strain evidence="1 2">MT325</strain>
    </source>
</reference>
<proteinExistence type="predicted"/>
<dbReference type="EMBL" id="DQ491001">
    <property type="protein sequence ID" value="ABT13910.1"/>
    <property type="molecule type" value="Genomic_DNA"/>
</dbReference>
<organismHost>
    <name type="scientific">Paramecium bursaria</name>
    <dbReference type="NCBI Taxonomy" id="74790"/>
</organismHost>
<protein>
    <submittedName>
        <fullName evidence="1">Uncharacterized protein m356R</fullName>
    </submittedName>
</protein>